<dbReference type="InterPro" id="IPR011051">
    <property type="entry name" value="RmlC_Cupin_sf"/>
</dbReference>
<dbReference type="SMR" id="A0A2P5FAY0"/>
<evidence type="ECO:0000313" key="5">
    <source>
        <dbReference type="Proteomes" id="UP000237000"/>
    </source>
</evidence>
<dbReference type="CDD" id="cd02244">
    <property type="entry name" value="cupin_7S_vicilin-like_N"/>
    <property type="match status" value="1"/>
</dbReference>
<evidence type="ECO:0000313" key="4">
    <source>
        <dbReference type="EMBL" id="PON94941.1"/>
    </source>
</evidence>
<feature type="signal peptide" evidence="2">
    <location>
        <begin position="1"/>
        <end position="20"/>
    </location>
</feature>
<dbReference type="InterPro" id="IPR014710">
    <property type="entry name" value="RmlC-like_jellyroll"/>
</dbReference>
<feature type="region of interest" description="Disordered" evidence="1">
    <location>
        <begin position="65"/>
        <end position="101"/>
    </location>
</feature>
<evidence type="ECO:0000259" key="3">
    <source>
        <dbReference type="SMART" id="SM00835"/>
    </source>
</evidence>
<feature type="domain" description="Cupin type-1" evidence="3">
    <location>
        <begin position="105"/>
        <end position="264"/>
    </location>
</feature>
<feature type="compositionally biased region" description="Basic and acidic residues" evidence="1">
    <location>
        <begin position="65"/>
        <end position="76"/>
    </location>
</feature>
<feature type="domain" description="Cupin type-1" evidence="3">
    <location>
        <begin position="311"/>
        <end position="475"/>
    </location>
</feature>
<dbReference type="AlphaFoldDB" id="A0A2P5FAY0"/>
<dbReference type="STRING" id="63057.A0A2P5FAY0"/>
<dbReference type="EMBL" id="JXTC01000047">
    <property type="protein sequence ID" value="PON94941.1"/>
    <property type="molecule type" value="Genomic_DNA"/>
</dbReference>
<protein>
    <submittedName>
        <fullName evidence="4">Bicupin, oxalate decarboxylase/oxidase</fullName>
    </submittedName>
</protein>
<accession>A0A2P5FAY0</accession>
<organism evidence="4 5">
    <name type="scientific">Trema orientale</name>
    <name type="common">Charcoal tree</name>
    <name type="synonym">Celtis orientalis</name>
    <dbReference type="NCBI Taxonomy" id="63057"/>
    <lineage>
        <taxon>Eukaryota</taxon>
        <taxon>Viridiplantae</taxon>
        <taxon>Streptophyta</taxon>
        <taxon>Embryophyta</taxon>
        <taxon>Tracheophyta</taxon>
        <taxon>Spermatophyta</taxon>
        <taxon>Magnoliopsida</taxon>
        <taxon>eudicotyledons</taxon>
        <taxon>Gunneridae</taxon>
        <taxon>Pentapetalae</taxon>
        <taxon>rosids</taxon>
        <taxon>fabids</taxon>
        <taxon>Rosales</taxon>
        <taxon>Cannabaceae</taxon>
        <taxon>Trema</taxon>
    </lineage>
</organism>
<dbReference type="Pfam" id="PF00190">
    <property type="entry name" value="Cupin_1"/>
    <property type="match status" value="1"/>
</dbReference>
<reference evidence="5" key="1">
    <citation type="submission" date="2016-06" db="EMBL/GenBank/DDBJ databases">
        <title>Parallel loss of symbiosis genes in relatives of nitrogen-fixing non-legume Parasponia.</title>
        <authorList>
            <person name="Van Velzen R."/>
            <person name="Holmer R."/>
            <person name="Bu F."/>
            <person name="Rutten L."/>
            <person name="Van Zeijl A."/>
            <person name="Liu W."/>
            <person name="Santuari L."/>
            <person name="Cao Q."/>
            <person name="Sharma T."/>
            <person name="Shen D."/>
            <person name="Roswanjaya Y."/>
            <person name="Wardhani T."/>
            <person name="Kalhor M.S."/>
            <person name="Jansen J."/>
            <person name="Van den Hoogen J."/>
            <person name="Gungor B."/>
            <person name="Hartog M."/>
            <person name="Hontelez J."/>
            <person name="Verver J."/>
            <person name="Yang W.-C."/>
            <person name="Schijlen E."/>
            <person name="Repin R."/>
            <person name="Schilthuizen M."/>
            <person name="Schranz E."/>
            <person name="Heidstra R."/>
            <person name="Miyata K."/>
            <person name="Fedorova E."/>
            <person name="Kohlen W."/>
            <person name="Bisseling T."/>
            <person name="Smit S."/>
            <person name="Geurts R."/>
        </authorList>
    </citation>
    <scope>NUCLEOTIDE SEQUENCE [LARGE SCALE GENOMIC DNA]</scope>
    <source>
        <strain evidence="5">cv. RG33-2</strain>
    </source>
</reference>
<dbReference type="PANTHER" id="PTHR31189:SF13">
    <property type="entry name" value="CUPINCIN"/>
    <property type="match status" value="1"/>
</dbReference>
<evidence type="ECO:0000256" key="2">
    <source>
        <dbReference type="SAM" id="SignalP"/>
    </source>
</evidence>
<dbReference type="Gene3D" id="2.60.120.10">
    <property type="entry name" value="Jelly Rolls"/>
    <property type="match status" value="2"/>
</dbReference>
<dbReference type="OrthoDB" id="1912756at2759"/>
<name>A0A2P5FAY0_TREOI</name>
<dbReference type="SUPFAM" id="SSF51182">
    <property type="entry name" value="RmlC-like cupins"/>
    <property type="match status" value="2"/>
</dbReference>
<comment type="caution">
    <text evidence="4">The sequence shown here is derived from an EMBL/GenBank/DDBJ whole genome shotgun (WGS) entry which is preliminary data.</text>
</comment>
<dbReference type="Proteomes" id="UP000237000">
    <property type="component" value="Unassembled WGS sequence"/>
</dbReference>
<dbReference type="InterPro" id="IPR006045">
    <property type="entry name" value="Cupin_1"/>
</dbReference>
<evidence type="ECO:0000256" key="1">
    <source>
        <dbReference type="SAM" id="MobiDB-lite"/>
    </source>
</evidence>
<dbReference type="PANTHER" id="PTHR31189">
    <property type="entry name" value="OS03G0336100 PROTEIN-RELATED"/>
    <property type="match status" value="1"/>
</dbReference>
<proteinExistence type="predicted"/>
<sequence length="502" mass="56818">MAALKLSLLVLLLLSVVVLSSSVVWGKQDPELKQCQHQCRQQRGFDEEQKSQCERRCEDYIREKKERERRERESERGGGGGGGEEESYYGTKEREEGERVTERGPYVFEEEHFETRVRTEEGRVHILRKFTEKSKLLKGIENFRVGFLEANPNAFVAPVHFDADTVFFVASGKPTVTLHREDKKDTFNLEYGDILNIPAGTPVYMVNRDEREKLFIIKLINPVFLPGHFEPFYGPGGENPETFYKAFSWEVLSAAFKRDRDEIERLFRQQKRGSIVKASRQQVQEVSRHAEGGRGGGGTIWPFGGDTGGPFNLFRNRRPTHSNRFGSLFEADASEYKQLEDLNLMISFANITKGAMTAPIYNSRATKISIVVDGEGFFEMACPHVSSEQGGGGRSSRHSFQRVTGRLRRGVVFVVPAGHPLTAIASGNTNLQILCFEVNAKGNVKYPLAGRKNIVNDMENVAKELSFSVPAREVDRIFRSQNEEFFFPGPTQQEQGGHRAYI</sequence>
<feature type="chain" id="PRO_5015122417" evidence="2">
    <location>
        <begin position="21"/>
        <end position="502"/>
    </location>
</feature>
<keyword evidence="5" id="KW-1185">Reference proteome</keyword>
<keyword evidence="2" id="KW-0732">Signal</keyword>
<gene>
    <name evidence="4" type="ORF">TorRG33x02_091400</name>
</gene>
<feature type="compositionally biased region" description="Basic and acidic residues" evidence="1">
    <location>
        <begin position="91"/>
        <end position="101"/>
    </location>
</feature>
<dbReference type="SMART" id="SM00835">
    <property type="entry name" value="Cupin_1"/>
    <property type="match status" value="2"/>
</dbReference>
<dbReference type="CDD" id="cd02245">
    <property type="entry name" value="cupin_7S_vicilin-like_C"/>
    <property type="match status" value="1"/>
</dbReference>
<dbReference type="InterPro" id="IPR050253">
    <property type="entry name" value="Seed_Storage-Functional"/>
</dbReference>
<dbReference type="InParanoid" id="A0A2P5FAY0"/>